<dbReference type="EMBL" id="BMAR01000010">
    <property type="protein sequence ID" value="GFR45606.1"/>
    <property type="molecule type" value="Genomic_DNA"/>
</dbReference>
<feature type="compositionally biased region" description="Polar residues" evidence="1">
    <location>
        <begin position="534"/>
        <end position="543"/>
    </location>
</feature>
<feature type="region of interest" description="Disordered" evidence="1">
    <location>
        <begin position="281"/>
        <end position="369"/>
    </location>
</feature>
<dbReference type="Proteomes" id="UP001054857">
    <property type="component" value="Unassembled WGS sequence"/>
</dbReference>
<proteinExistence type="predicted"/>
<feature type="compositionally biased region" description="Low complexity" evidence="1">
    <location>
        <begin position="321"/>
        <end position="331"/>
    </location>
</feature>
<gene>
    <name evidence="2" type="ORF">Agub_g7003</name>
</gene>
<keyword evidence="3" id="KW-1185">Reference proteome</keyword>
<organism evidence="2 3">
    <name type="scientific">Astrephomene gubernaculifera</name>
    <dbReference type="NCBI Taxonomy" id="47775"/>
    <lineage>
        <taxon>Eukaryota</taxon>
        <taxon>Viridiplantae</taxon>
        <taxon>Chlorophyta</taxon>
        <taxon>core chlorophytes</taxon>
        <taxon>Chlorophyceae</taxon>
        <taxon>CS clade</taxon>
        <taxon>Chlamydomonadales</taxon>
        <taxon>Astrephomenaceae</taxon>
        <taxon>Astrephomene</taxon>
    </lineage>
</organism>
<feature type="compositionally biased region" description="Low complexity" evidence="1">
    <location>
        <begin position="281"/>
        <end position="298"/>
    </location>
</feature>
<evidence type="ECO:0000313" key="2">
    <source>
        <dbReference type="EMBL" id="GFR45606.1"/>
    </source>
</evidence>
<evidence type="ECO:0000256" key="1">
    <source>
        <dbReference type="SAM" id="MobiDB-lite"/>
    </source>
</evidence>
<protein>
    <submittedName>
        <fullName evidence="2">Uncharacterized protein</fullName>
    </submittedName>
</protein>
<comment type="caution">
    <text evidence="2">The sequence shown here is derived from an EMBL/GenBank/DDBJ whole genome shotgun (WGS) entry which is preliminary data.</text>
</comment>
<accession>A0AAD3HM34</accession>
<feature type="compositionally biased region" description="Low complexity" evidence="1">
    <location>
        <begin position="397"/>
        <end position="413"/>
    </location>
</feature>
<reference evidence="2 3" key="1">
    <citation type="journal article" date="2021" name="Sci. Rep.">
        <title>Genome sequencing of the multicellular alga Astrephomene provides insights into convergent evolution of germ-soma differentiation.</title>
        <authorList>
            <person name="Yamashita S."/>
            <person name="Yamamoto K."/>
            <person name="Matsuzaki R."/>
            <person name="Suzuki S."/>
            <person name="Yamaguchi H."/>
            <person name="Hirooka S."/>
            <person name="Minakuchi Y."/>
            <person name="Miyagishima S."/>
            <person name="Kawachi M."/>
            <person name="Toyoda A."/>
            <person name="Nozaki H."/>
        </authorList>
    </citation>
    <scope>NUCLEOTIDE SEQUENCE [LARGE SCALE GENOMIC DNA]</scope>
    <source>
        <strain evidence="2 3">NIES-4017</strain>
    </source>
</reference>
<evidence type="ECO:0000313" key="3">
    <source>
        <dbReference type="Proteomes" id="UP001054857"/>
    </source>
</evidence>
<name>A0AAD3HM34_9CHLO</name>
<feature type="region of interest" description="Disordered" evidence="1">
    <location>
        <begin position="384"/>
        <end position="415"/>
    </location>
</feature>
<feature type="region of interest" description="Disordered" evidence="1">
    <location>
        <begin position="519"/>
        <end position="543"/>
    </location>
</feature>
<feature type="region of interest" description="Disordered" evidence="1">
    <location>
        <begin position="1"/>
        <end position="27"/>
    </location>
</feature>
<dbReference type="AlphaFoldDB" id="A0AAD3HM34"/>
<feature type="compositionally biased region" description="Low complexity" evidence="1">
    <location>
        <begin position="519"/>
        <end position="533"/>
    </location>
</feature>
<sequence>MYSGSSFYANRQQGGESGTRQLHSRTWVTEPPPFGAACDRFSPPTGPPRTCSPDHYHVAYRDIVNPPKWTAKGWVGVDDFIKPRRGTAPSLYGSSGLMQPTAPPQHAAGLAPLAPPCANEVRLQELLNLQRRKVNTDPGPGFYEPRDVTVRRRFRRQHDPDLDGPFFPETVPDGATTRSREIAALIRTPGDSGLGPGDYDGLLTKDVVMKSAPTFKVGVVDRQGHAPHVKSLSISRSIQHGIDWHVPIIVQPLPVAASAAESSTGGGTAASTSSSDGAAAAAGTTAAGATSPRPASAGMSRAARPPTIERPMYGSSGGSSSGDLSPSGRGSTATADVAIGLPPAPPSQVSRAVRRQQQRRPGDWDWNRLGENYRTTWTTLHGGAYSNGDHTAPRATPGSPLSSSGPSLAHPPLDQGIYPILEESSGALRNDPSAPQGMTLLMMQNAQFGAQQQQQQQQQAYAPLYSASAAQQQQQQQQPYFVASYSVGPATAGAGGLGGASASNMKTLLSDEDLRRRQQAAQLAAKAQQASSRVSDWQSKFAG</sequence>